<evidence type="ECO:0000256" key="10">
    <source>
        <dbReference type="SAM" id="Phobius"/>
    </source>
</evidence>
<dbReference type="OrthoDB" id="199946at2"/>
<feature type="coiled-coil region" evidence="9">
    <location>
        <begin position="134"/>
        <end position="161"/>
    </location>
</feature>
<dbReference type="PANTHER" id="PTHR24421">
    <property type="entry name" value="NITRATE/NITRITE SENSOR PROTEIN NARX-RELATED"/>
    <property type="match status" value="1"/>
</dbReference>
<dbReference type="AlphaFoldDB" id="A0A221MIF0"/>
<dbReference type="CDD" id="cd16917">
    <property type="entry name" value="HATPase_UhpB-NarQ-NarX-like"/>
    <property type="match status" value="1"/>
</dbReference>
<dbReference type="InterPro" id="IPR050482">
    <property type="entry name" value="Sensor_HK_TwoCompSys"/>
</dbReference>
<keyword evidence="14" id="KW-1185">Reference proteome</keyword>
<dbReference type="Pfam" id="PF07730">
    <property type="entry name" value="HisKA_3"/>
    <property type="match status" value="1"/>
</dbReference>
<feature type="transmembrane region" description="Helical" evidence="10">
    <location>
        <begin position="88"/>
        <end position="104"/>
    </location>
</feature>
<dbReference type="EMBL" id="CP022437">
    <property type="protein sequence ID" value="ASN07443.1"/>
    <property type="molecule type" value="Genomic_DNA"/>
</dbReference>
<evidence type="ECO:0000256" key="6">
    <source>
        <dbReference type="ARBA" id="ARBA00022777"/>
    </source>
</evidence>
<organism evidence="13 14">
    <name type="scientific">Virgibacillus necropolis</name>
    <dbReference type="NCBI Taxonomy" id="163877"/>
    <lineage>
        <taxon>Bacteria</taxon>
        <taxon>Bacillati</taxon>
        <taxon>Bacillota</taxon>
        <taxon>Bacilli</taxon>
        <taxon>Bacillales</taxon>
        <taxon>Bacillaceae</taxon>
        <taxon>Virgibacillus</taxon>
    </lineage>
</organism>
<name>A0A221MIF0_9BACI</name>
<keyword evidence="7" id="KW-0067">ATP-binding</keyword>
<dbReference type="Pfam" id="PF02518">
    <property type="entry name" value="HATPase_c"/>
    <property type="match status" value="1"/>
</dbReference>
<keyword evidence="5" id="KW-0547">Nucleotide-binding</keyword>
<proteinExistence type="predicted"/>
<protein>
    <recommendedName>
        <fullName evidence="2">histidine kinase</fullName>
        <ecNumber evidence="2">2.7.13.3</ecNumber>
    </recommendedName>
</protein>
<evidence type="ECO:0000313" key="13">
    <source>
        <dbReference type="EMBL" id="ASN07443.1"/>
    </source>
</evidence>
<keyword evidence="3" id="KW-0597">Phosphoprotein</keyword>
<dbReference type="GO" id="GO:0000155">
    <property type="term" value="F:phosphorelay sensor kinase activity"/>
    <property type="evidence" value="ECO:0007669"/>
    <property type="project" value="InterPro"/>
</dbReference>
<dbReference type="EC" id="2.7.13.3" evidence="2"/>
<dbReference type="InterPro" id="IPR011712">
    <property type="entry name" value="Sig_transdc_His_kin_sub3_dim/P"/>
</dbReference>
<keyword evidence="4" id="KW-0808">Transferase</keyword>
<reference evidence="13 14" key="1">
    <citation type="journal article" date="2003" name="Int. J. Syst. Evol. Microbiol.">
        <title>Virgibacillus carmonensis sp. nov., Virgibacillus necropolis sp. nov. and Virgibacillus picturae sp. nov., three novel species isolated from deteriorated mural paintings, transfer of the species of the genus salibacillus to Virgibacillus, as Virgibacillus marismortui comb. nov. and Virgibacillus salexigens comb. nov., and emended description of the genus Virgibacillus.</title>
        <authorList>
            <person name="Heyrman J."/>
            <person name="Logan N.A."/>
            <person name="Busse H.J."/>
            <person name="Balcaen A."/>
            <person name="Lebbe L."/>
            <person name="Rodriguez-Diaz M."/>
            <person name="Swings J."/>
            <person name="De Vos P."/>
        </authorList>
    </citation>
    <scope>NUCLEOTIDE SEQUENCE [LARGE SCALE GENOMIC DNA]</scope>
    <source>
        <strain evidence="13 14">LMG 19488</strain>
    </source>
</reference>
<dbReference type="GO" id="GO:0016020">
    <property type="term" value="C:membrane"/>
    <property type="evidence" value="ECO:0007669"/>
    <property type="project" value="InterPro"/>
</dbReference>
<keyword evidence="10" id="KW-1133">Transmembrane helix</keyword>
<dbReference type="Proteomes" id="UP000204391">
    <property type="component" value="Chromosome"/>
</dbReference>
<keyword evidence="10" id="KW-0472">Membrane</keyword>
<evidence type="ECO:0000256" key="7">
    <source>
        <dbReference type="ARBA" id="ARBA00022840"/>
    </source>
</evidence>
<dbReference type="KEGG" id="vne:CFK40_17375"/>
<dbReference type="SUPFAM" id="SSF55874">
    <property type="entry name" value="ATPase domain of HSP90 chaperone/DNA topoisomerase II/histidine kinase"/>
    <property type="match status" value="1"/>
</dbReference>
<evidence type="ECO:0000256" key="3">
    <source>
        <dbReference type="ARBA" id="ARBA00022553"/>
    </source>
</evidence>
<dbReference type="PANTHER" id="PTHR24421:SF10">
    <property type="entry name" value="NITRATE_NITRITE SENSOR PROTEIN NARQ"/>
    <property type="match status" value="1"/>
</dbReference>
<dbReference type="Gene3D" id="3.30.565.10">
    <property type="entry name" value="Histidine kinase-like ATPase, C-terminal domain"/>
    <property type="match status" value="1"/>
</dbReference>
<feature type="transmembrane region" description="Helical" evidence="10">
    <location>
        <begin position="110"/>
        <end position="128"/>
    </location>
</feature>
<dbReference type="GO" id="GO:0046983">
    <property type="term" value="F:protein dimerization activity"/>
    <property type="evidence" value="ECO:0007669"/>
    <property type="project" value="InterPro"/>
</dbReference>
<evidence type="ECO:0000313" key="14">
    <source>
        <dbReference type="Proteomes" id="UP000204391"/>
    </source>
</evidence>
<keyword evidence="10" id="KW-0812">Transmembrane</keyword>
<feature type="domain" description="Signal transduction histidine kinase subgroup 3 dimerisation and phosphoacceptor" evidence="12">
    <location>
        <begin position="166"/>
        <end position="224"/>
    </location>
</feature>
<comment type="catalytic activity">
    <reaction evidence="1">
        <text>ATP + protein L-histidine = ADP + protein N-phospho-L-histidine.</text>
        <dbReference type="EC" id="2.7.13.3"/>
    </reaction>
</comment>
<keyword evidence="6 13" id="KW-0418">Kinase</keyword>
<dbReference type="InterPro" id="IPR003594">
    <property type="entry name" value="HATPase_dom"/>
</dbReference>
<evidence type="ECO:0000256" key="1">
    <source>
        <dbReference type="ARBA" id="ARBA00000085"/>
    </source>
</evidence>
<keyword evidence="9" id="KW-0175">Coiled coil</keyword>
<evidence type="ECO:0000256" key="8">
    <source>
        <dbReference type="ARBA" id="ARBA00023012"/>
    </source>
</evidence>
<feature type="domain" description="Histidine kinase/HSP90-like ATPase" evidence="11">
    <location>
        <begin position="266"/>
        <end position="342"/>
    </location>
</feature>
<gene>
    <name evidence="13" type="ORF">CFK40_17375</name>
</gene>
<feature type="transmembrane region" description="Helical" evidence="10">
    <location>
        <begin position="43"/>
        <end position="60"/>
    </location>
</feature>
<evidence type="ECO:0000259" key="11">
    <source>
        <dbReference type="Pfam" id="PF02518"/>
    </source>
</evidence>
<feature type="transmembrane region" description="Helical" evidence="10">
    <location>
        <begin position="66"/>
        <end position="83"/>
    </location>
</feature>
<evidence type="ECO:0000259" key="12">
    <source>
        <dbReference type="Pfam" id="PF07730"/>
    </source>
</evidence>
<evidence type="ECO:0000256" key="9">
    <source>
        <dbReference type="SAM" id="Coils"/>
    </source>
</evidence>
<evidence type="ECO:0000256" key="2">
    <source>
        <dbReference type="ARBA" id="ARBA00012438"/>
    </source>
</evidence>
<evidence type="ECO:0000256" key="4">
    <source>
        <dbReference type="ARBA" id="ARBA00022679"/>
    </source>
</evidence>
<dbReference type="InterPro" id="IPR036890">
    <property type="entry name" value="HATPase_C_sf"/>
</dbReference>
<keyword evidence="8" id="KW-0902">Two-component regulatory system</keyword>
<feature type="transmembrane region" description="Helical" evidence="10">
    <location>
        <begin position="19"/>
        <end position="36"/>
    </location>
</feature>
<dbReference type="GO" id="GO:0005524">
    <property type="term" value="F:ATP binding"/>
    <property type="evidence" value="ECO:0007669"/>
    <property type="project" value="UniProtKB-KW"/>
</dbReference>
<dbReference type="Gene3D" id="1.20.5.1930">
    <property type="match status" value="1"/>
</dbReference>
<sequence>MFCLLVVGSIYTSVDESSIPYSLLFFTCAFALFFLLSTEKKLLFLYIGISIVIELHHTIVVEAYSSFTILLFLFLTIIASFMLSKNALLTYLVINFLFSITVTYGNELKIIEVVMTTIFIYFLILLVNRMAIERNEQKKIYDKLTGEYRQLKRLNLRTEEATRIEERTKIARDIHDSVGHRLTALIMKLEVLAIQNPDTNYRALKQMANESLEETREAVKALQAEENEGIATVVHLIRKLEAESHVLVQFTMKQGVLSVNLSNEKSIMLYRVIQEALTNAMRHAQAREVHVILGKSANEDISFEVSNQQFKAKNYELGFGLENMKERINQVNGTLHVYQTENQFVVSGTIPQTPGVS</sequence>
<evidence type="ECO:0000256" key="5">
    <source>
        <dbReference type="ARBA" id="ARBA00022741"/>
    </source>
</evidence>
<accession>A0A221MIF0</accession>